<evidence type="ECO:0000313" key="2">
    <source>
        <dbReference type="Proteomes" id="UP000053268"/>
    </source>
</evidence>
<name>A0A194PDV3_PAPXU</name>
<organism evidence="1 2">
    <name type="scientific">Papilio xuthus</name>
    <name type="common">Asian swallowtail butterfly</name>
    <dbReference type="NCBI Taxonomy" id="66420"/>
    <lineage>
        <taxon>Eukaryota</taxon>
        <taxon>Metazoa</taxon>
        <taxon>Ecdysozoa</taxon>
        <taxon>Arthropoda</taxon>
        <taxon>Hexapoda</taxon>
        <taxon>Insecta</taxon>
        <taxon>Pterygota</taxon>
        <taxon>Neoptera</taxon>
        <taxon>Endopterygota</taxon>
        <taxon>Lepidoptera</taxon>
        <taxon>Glossata</taxon>
        <taxon>Ditrysia</taxon>
        <taxon>Papilionoidea</taxon>
        <taxon>Papilionidae</taxon>
        <taxon>Papilioninae</taxon>
        <taxon>Papilio</taxon>
    </lineage>
</organism>
<protein>
    <submittedName>
        <fullName evidence="1">Uncharacterized protein</fullName>
    </submittedName>
</protein>
<gene>
    <name evidence="1" type="ORF">RR46_14941</name>
</gene>
<dbReference type="AlphaFoldDB" id="A0A194PDV3"/>
<accession>A0A194PDV3</accession>
<dbReference type="STRING" id="66420.A0A194PDV3"/>
<keyword evidence="2" id="KW-1185">Reference proteome</keyword>
<sequence>MSNANRSIVVDDDAPCFVYLPQMSFAVSVLLISGTVSSPRQEKESFFRGAVETIPKHDPLPQPIRASVESVPLRNRRDEGYMRLPLRDAVEKRPIPVIDPQFLAKAIEVCK</sequence>
<dbReference type="Proteomes" id="UP000053268">
    <property type="component" value="Unassembled WGS sequence"/>
</dbReference>
<evidence type="ECO:0000313" key="1">
    <source>
        <dbReference type="EMBL" id="KPI91437.1"/>
    </source>
</evidence>
<proteinExistence type="predicted"/>
<dbReference type="EMBL" id="KQ459606">
    <property type="protein sequence ID" value="KPI91437.1"/>
    <property type="molecule type" value="Genomic_DNA"/>
</dbReference>
<reference evidence="1 2" key="1">
    <citation type="journal article" date="2015" name="Nat. Commun.">
        <title>Outbred genome sequencing and CRISPR/Cas9 gene editing in butterflies.</title>
        <authorList>
            <person name="Li X."/>
            <person name="Fan D."/>
            <person name="Zhang W."/>
            <person name="Liu G."/>
            <person name="Zhang L."/>
            <person name="Zhao L."/>
            <person name="Fang X."/>
            <person name="Chen L."/>
            <person name="Dong Y."/>
            <person name="Chen Y."/>
            <person name="Ding Y."/>
            <person name="Zhao R."/>
            <person name="Feng M."/>
            <person name="Zhu Y."/>
            <person name="Feng Y."/>
            <person name="Jiang X."/>
            <person name="Zhu D."/>
            <person name="Xiang H."/>
            <person name="Feng X."/>
            <person name="Li S."/>
            <person name="Wang J."/>
            <person name="Zhang G."/>
            <person name="Kronforst M.R."/>
            <person name="Wang W."/>
        </authorList>
    </citation>
    <scope>NUCLEOTIDE SEQUENCE [LARGE SCALE GENOMIC DNA]</scope>
    <source>
        <strain evidence="1">Ya'a_city_454_Px</strain>
        <tissue evidence="1">Whole body</tissue>
    </source>
</reference>